<dbReference type="Proteomes" id="UP000473325">
    <property type="component" value="Unassembled WGS sequence"/>
</dbReference>
<evidence type="ECO:0000313" key="2">
    <source>
        <dbReference type="Proteomes" id="UP000473325"/>
    </source>
</evidence>
<proteinExistence type="predicted"/>
<name>A0A6L7ERQ3_9ACTN</name>
<evidence type="ECO:0000313" key="1">
    <source>
        <dbReference type="EMBL" id="MXG88236.1"/>
    </source>
</evidence>
<reference evidence="1 2" key="1">
    <citation type="submission" date="2019-12" db="EMBL/GenBank/DDBJ databases">
        <authorList>
            <person name="Kun Z."/>
        </authorList>
    </citation>
    <scope>NUCLEOTIDE SEQUENCE [LARGE SCALE GENOMIC DNA]</scope>
    <source>
        <strain evidence="1 2">YIM 123512</strain>
    </source>
</reference>
<keyword evidence="2" id="KW-1185">Reference proteome</keyword>
<protein>
    <submittedName>
        <fullName evidence="1">DUF1839 family protein</fullName>
    </submittedName>
</protein>
<organism evidence="1 2">
    <name type="scientific">Nocardioides flavescens</name>
    <dbReference type="NCBI Taxonomy" id="2691959"/>
    <lineage>
        <taxon>Bacteria</taxon>
        <taxon>Bacillati</taxon>
        <taxon>Actinomycetota</taxon>
        <taxon>Actinomycetes</taxon>
        <taxon>Propionibacteriales</taxon>
        <taxon>Nocardioidaceae</taxon>
        <taxon>Nocardioides</taxon>
    </lineage>
</organism>
<dbReference type="RefSeq" id="WP_160874450.1">
    <property type="nucleotide sequence ID" value="NZ_WUEK01000001.1"/>
</dbReference>
<dbReference type="AlphaFoldDB" id="A0A6L7ERQ3"/>
<dbReference type="EMBL" id="WUEK01000001">
    <property type="protein sequence ID" value="MXG88236.1"/>
    <property type="molecule type" value="Genomic_DNA"/>
</dbReference>
<dbReference type="InterPro" id="IPR014989">
    <property type="entry name" value="DUF1839"/>
</dbReference>
<sequence>MSLVRLFDLDPAAYAVHPLHDDERTYSETNCYVDCLVELIASAGLEPEAMLGGAVMADLELDQWTFFKPTPGDLFALYGIDLHEVQPYRGFPDLIASRLAVGQTVMPEVDSFYLPDVAATSYRSAHVKSTIVAESIDVEAKVLRYFHNTAYHELSGEDFDKLFATYDGDGHLPTYVELIRFGAGPVPTGEELKAVARGRFAEFLARRPADNPFVRFAATLAADLPVLLEGSTEDYHAYAFHNPRMVGASMELLSAHVRWLFGEEGEKAAAHLDDVVGGSKMLLFRLARQRAFSVEGVVGPMAEAYDAAMTELDALVR</sequence>
<dbReference type="Pfam" id="PF08893">
    <property type="entry name" value="DUF1839"/>
    <property type="match status" value="1"/>
</dbReference>
<accession>A0A6L7ERQ3</accession>
<comment type="caution">
    <text evidence="1">The sequence shown here is derived from an EMBL/GenBank/DDBJ whole genome shotgun (WGS) entry which is preliminary data.</text>
</comment>
<gene>
    <name evidence="1" type="ORF">GRQ65_01565</name>
</gene>